<name>A0ACC1JEC8_9FUNG</name>
<dbReference type="Proteomes" id="UP001150603">
    <property type="component" value="Unassembled WGS sequence"/>
</dbReference>
<organism evidence="1 2">
    <name type="scientific">Linderina macrospora</name>
    <dbReference type="NCBI Taxonomy" id="4868"/>
    <lineage>
        <taxon>Eukaryota</taxon>
        <taxon>Fungi</taxon>
        <taxon>Fungi incertae sedis</taxon>
        <taxon>Zoopagomycota</taxon>
        <taxon>Kickxellomycotina</taxon>
        <taxon>Kickxellomycetes</taxon>
        <taxon>Kickxellales</taxon>
        <taxon>Kickxellaceae</taxon>
        <taxon>Linderina</taxon>
    </lineage>
</organism>
<comment type="caution">
    <text evidence="1">The sequence shown here is derived from an EMBL/GenBank/DDBJ whole genome shotgun (WGS) entry which is preliminary data.</text>
</comment>
<sequence>MFYLLRAKSIIQARQRAAKQKEEAEEEQRKQQVEQIEKQNQMSFQSILDAATQNTPPLSPSSPMSMSRASTNSSAIVKSSSSSAHTANSILSPPSSSPITPGSTQQAIAQAPFVTMDKQLLDNGIISPTQVVTPEKKQQMQARALAGNTKALPMSFREFMSKDAPLMAVNCSLTTSGNTTTTTTTSAAGSTQETGGKPKKPDVTKCGRRMFVAALVSASKFMYDRTYSNRAWNKITKLPLAQISDMERAFLDMIDYRLYVDQRTYDKFHRLLARSGMRNGRLMVCEPASASDAAGPRLQINTTTSSLSPQQQQSLQQTTASQMSPTSPTEFTFVAPSAAPSPEQQRAKVQKMMIQYSLAGSPNTPVTGDLRSAMNVPVSV</sequence>
<protein>
    <submittedName>
        <fullName evidence="1">PHO85 cyclin-5</fullName>
    </submittedName>
</protein>
<gene>
    <name evidence="1" type="primary">PCL5</name>
    <name evidence="1" type="ORF">FBU59_001425</name>
</gene>
<proteinExistence type="predicted"/>
<reference evidence="1" key="1">
    <citation type="submission" date="2022-07" db="EMBL/GenBank/DDBJ databases">
        <title>Phylogenomic reconstructions and comparative analyses of Kickxellomycotina fungi.</title>
        <authorList>
            <person name="Reynolds N.K."/>
            <person name="Stajich J.E."/>
            <person name="Barry K."/>
            <person name="Grigoriev I.V."/>
            <person name="Crous P."/>
            <person name="Smith M.E."/>
        </authorList>
    </citation>
    <scope>NUCLEOTIDE SEQUENCE</scope>
    <source>
        <strain evidence="1">NRRL 5244</strain>
    </source>
</reference>
<keyword evidence="2" id="KW-1185">Reference proteome</keyword>
<evidence type="ECO:0000313" key="2">
    <source>
        <dbReference type="Proteomes" id="UP001150603"/>
    </source>
</evidence>
<evidence type="ECO:0000313" key="1">
    <source>
        <dbReference type="EMBL" id="KAJ1948806.1"/>
    </source>
</evidence>
<feature type="non-terminal residue" evidence="1">
    <location>
        <position position="380"/>
    </location>
</feature>
<dbReference type="EMBL" id="JANBPW010000623">
    <property type="protein sequence ID" value="KAJ1948806.1"/>
    <property type="molecule type" value="Genomic_DNA"/>
</dbReference>
<accession>A0ACC1JEC8</accession>